<feature type="region of interest" description="Disordered" evidence="7">
    <location>
        <begin position="99"/>
        <end position="203"/>
    </location>
</feature>
<keyword evidence="3 6" id="KW-0805">Transcription regulation</keyword>
<dbReference type="PANTHER" id="PTHR33057">
    <property type="entry name" value="TRANSCRIPTION REPRESSOR OFP7-RELATED"/>
    <property type="match status" value="1"/>
</dbReference>
<accession>A0A7N0TY00</accession>
<dbReference type="PANTHER" id="PTHR33057:SF224">
    <property type="entry name" value="TRANSCRIPTION REPRESSOR"/>
    <property type="match status" value="1"/>
</dbReference>
<evidence type="ECO:0000256" key="7">
    <source>
        <dbReference type="SAM" id="MobiDB-lite"/>
    </source>
</evidence>
<comment type="subcellular location">
    <subcellularLocation>
        <location evidence="1 6">Nucleus</location>
    </subcellularLocation>
</comment>
<feature type="domain" description="OVATE" evidence="8">
    <location>
        <begin position="213"/>
        <end position="272"/>
    </location>
</feature>
<dbReference type="InterPro" id="IPR038933">
    <property type="entry name" value="Ovate"/>
</dbReference>
<evidence type="ECO:0000313" key="9">
    <source>
        <dbReference type="EnsemblPlants" id="Kaladp0048s0352.1.v1.1"/>
    </source>
</evidence>
<dbReference type="Proteomes" id="UP000594263">
    <property type="component" value="Unplaced"/>
</dbReference>
<feature type="compositionally biased region" description="Low complexity" evidence="7">
    <location>
        <begin position="133"/>
        <end position="158"/>
    </location>
</feature>
<protein>
    <recommendedName>
        <fullName evidence="6">Transcription repressor</fullName>
    </recommendedName>
    <alternativeName>
        <fullName evidence="6">Ovate family protein</fullName>
    </alternativeName>
</protein>
<feature type="compositionally biased region" description="Basic residues" evidence="7">
    <location>
        <begin position="120"/>
        <end position="130"/>
    </location>
</feature>
<evidence type="ECO:0000256" key="3">
    <source>
        <dbReference type="ARBA" id="ARBA00023015"/>
    </source>
</evidence>
<dbReference type="EnsemblPlants" id="Kaladp0048s0352.1.v1.1">
    <property type="protein sequence ID" value="Kaladp0048s0352.1.v1.1"/>
    <property type="gene ID" value="Kaladp0048s0352.v1.1"/>
</dbReference>
<evidence type="ECO:0000256" key="2">
    <source>
        <dbReference type="ARBA" id="ARBA00022491"/>
    </source>
</evidence>
<comment type="function">
    <text evidence="6">Transcriptional repressor that regulates multiple aspects of plant growth and development.</text>
</comment>
<dbReference type="Gramene" id="Kaladp0048s0352.1.v1.1">
    <property type="protein sequence ID" value="Kaladp0048s0352.1.v1.1"/>
    <property type="gene ID" value="Kaladp0048s0352.v1.1"/>
</dbReference>
<evidence type="ECO:0000256" key="1">
    <source>
        <dbReference type="ARBA" id="ARBA00004123"/>
    </source>
</evidence>
<evidence type="ECO:0000256" key="5">
    <source>
        <dbReference type="ARBA" id="ARBA00023242"/>
    </source>
</evidence>
<keyword evidence="4 6" id="KW-0804">Transcription</keyword>
<sequence length="285" mass="31739">MAKRFKLRLSKVIQSFRFCRSKNPNRLSISLVPPSIHRLSPFNQKSFDISYPRCPNPPSSTPITSYAKRLVPAGCGRCSAREAPSECSVESSPEWVWRKKVDGGGESDDGDESSTSPLVAKKRAGKRKGAGRGASSSIAARSRMSSSSGGCDRSSSDASNERDDSKSLITNNTTTSDKKNRAPKSLKRQAWNSRSSKSKLKTTTTRVMQSVAVEKTSEDPYGDFKRSMMEMIVEKQIFEVRDLEELLQCFLTLNSRNHHKVIIEAFTEIWEALFAEFRIVAEKGV</sequence>
<keyword evidence="5 6" id="KW-0539">Nucleus</keyword>
<dbReference type="InterPro" id="IPR006458">
    <property type="entry name" value="Ovate_C"/>
</dbReference>
<dbReference type="GO" id="GO:0005634">
    <property type="term" value="C:nucleus"/>
    <property type="evidence" value="ECO:0007669"/>
    <property type="project" value="UniProtKB-SubCell"/>
</dbReference>
<dbReference type="Pfam" id="PF04844">
    <property type="entry name" value="Ovate"/>
    <property type="match status" value="1"/>
</dbReference>
<organism evidence="9 10">
    <name type="scientific">Kalanchoe fedtschenkoi</name>
    <name type="common">Lavender scallops</name>
    <name type="synonym">South American air plant</name>
    <dbReference type="NCBI Taxonomy" id="63787"/>
    <lineage>
        <taxon>Eukaryota</taxon>
        <taxon>Viridiplantae</taxon>
        <taxon>Streptophyta</taxon>
        <taxon>Embryophyta</taxon>
        <taxon>Tracheophyta</taxon>
        <taxon>Spermatophyta</taxon>
        <taxon>Magnoliopsida</taxon>
        <taxon>eudicotyledons</taxon>
        <taxon>Gunneridae</taxon>
        <taxon>Pentapetalae</taxon>
        <taxon>Saxifragales</taxon>
        <taxon>Crassulaceae</taxon>
        <taxon>Kalanchoe</taxon>
    </lineage>
</organism>
<dbReference type="NCBIfam" id="TIGR01568">
    <property type="entry name" value="A_thal_3678"/>
    <property type="match status" value="1"/>
</dbReference>
<evidence type="ECO:0000313" key="10">
    <source>
        <dbReference type="Proteomes" id="UP000594263"/>
    </source>
</evidence>
<dbReference type="AlphaFoldDB" id="A0A7N0TY00"/>
<evidence type="ECO:0000256" key="6">
    <source>
        <dbReference type="RuleBase" id="RU367028"/>
    </source>
</evidence>
<reference evidence="9" key="1">
    <citation type="submission" date="2021-01" db="UniProtKB">
        <authorList>
            <consortium name="EnsemblPlants"/>
        </authorList>
    </citation>
    <scope>IDENTIFICATION</scope>
</reference>
<evidence type="ECO:0000259" key="8">
    <source>
        <dbReference type="PROSITE" id="PS51754"/>
    </source>
</evidence>
<evidence type="ECO:0000256" key="4">
    <source>
        <dbReference type="ARBA" id="ARBA00023163"/>
    </source>
</evidence>
<dbReference type="OMA" id="YQGVIVE"/>
<dbReference type="PROSITE" id="PS51754">
    <property type="entry name" value="OVATE"/>
    <property type="match status" value="1"/>
</dbReference>
<dbReference type="GO" id="GO:0045892">
    <property type="term" value="P:negative regulation of DNA-templated transcription"/>
    <property type="evidence" value="ECO:0007669"/>
    <property type="project" value="UniProtKB-UniRule"/>
</dbReference>
<keyword evidence="2 6" id="KW-0678">Repressor</keyword>
<proteinExistence type="predicted"/>
<keyword evidence="10" id="KW-1185">Reference proteome</keyword>
<name>A0A7N0TY00_KALFE</name>